<proteinExistence type="predicted"/>
<name>A0A084G4J2_PSEDA</name>
<keyword evidence="2" id="KW-0472">Membrane</keyword>
<organism evidence="3 4">
    <name type="scientific">Pseudallescheria apiosperma</name>
    <name type="common">Scedosporium apiospermum</name>
    <dbReference type="NCBI Taxonomy" id="563466"/>
    <lineage>
        <taxon>Eukaryota</taxon>
        <taxon>Fungi</taxon>
        <taxon>Dikarya</taxon>
        <taxon>Ascomycota</taxon>
        <taxon>Pezizomycotina</taxon>
        <taxon>Sordariomycetes</taxon>
        <taxon>Hypocreomycetidae</taxon>
        <taxon>Microascales</taxon>
        <taxon>Microascaceae</taxon>
        <taxon>Scedosporium</taxon>
    </lineage>
</organism>
<accession>A0A084G4J2</accession>
<dbReference type="Proteomes" id="UP000028545">
    <property type="component" value="Unassembled WGS sequence"/>
</dbReference>
<dbReference type="EMBL" id="JOWA01000100">
    <property type="protein sequence ID" value="KEZ42254.1"/>
    <property type="molecule type" value="Genomic_DNA"/>
</dbReference>
<sequence length="451" mass="50506">MALVGIASPPPIPGDSGYYISSHHFSRERIHGDRTPVTQKDVEASYHKEPISQNLPRLSFLDLPLEIRLQIYAWVHLLHPFKYRELAPGYPSPAIKPYHTTHLLPSPANCTSTAEETTTTPPKSIHPSPPLLSPDRPFAYLPTSLLLTNRQIYHEARETPYLSNEFVFPSFFSSGLSAAGVLVRGATAWQLDALRYVRLEMKLGDLRCDKKTVMSWGALCEGLVGVRGLRLRVFPDEVLVLGLVRAWEAGKEEVEEGLVRELGGGLRVMRALRQVEVEVDGVGEEEKTLVFFMEKVLVGSCWLGAITMAPDLHLHSVARVDMNRYGGGRSHDTSQFKMLSSMWLDSVCQILFLTAIVLVIFKLAEYVLWPVAALMFERIEQIVPILFAPLLRRVLISAFVHLLIAYWTALVAVWMAIRVIFDPQEEVAGEARETVIDDGKPDDASAKKKES</sequence>
<gene>
    <name evidence="3" type="ORF">SAPIO_CDS6111</name>
</gene>
<dbReference type="PANTHER" id="PTHR38790">
    <property type="entry name" value="2EXR DOMAIN-CONTAINING PROTEIN-RELATED"/>
    <property type="match status" value="1"/>
</dbReference>
<evidence type="ECO:0000256" key="1">
    <source>
        <dbReference type="SAM" id="MobiDB-lite"/>
    </source>
</evidence>
<feature type="compositionally biased region" description="Low complexity" evidence="1">
    <location>
        <begin position="111"/>
        <end position="120"/>
    </location>
</feature>
<reference evidence="3 4" key="1">
    <citation type="journal article" date="2014" name="Genome Announc.">
        <title>Draft genome sequence of the pathogenic fungus Scedosporium apiospermum.</title>
        <authorList>
            <person name="Vandeputte P."/>
            <person name="Ghamrawi S."/>
            <person name="Rechenmann M."/>
            <person name="Iltis A."/>
            <person name="Giraud S."/>
            <person name="Fleury M."/>
            <person name="Thornton C."/>
            <person name="Delhaes L."/>
            <person name="Meyer W."/>
            <person name="Papon N."/>
            <person name="Bouchara J.P."/>
        </authorList>
    </citation>
    <scope>NUCLEOTIDE SEQUENCE [LARGE SCALE GENOMIC DNA]</scope>
    <source>
        <strain evidence="3 4">IHEM 14462</strain>
    </source>
</reference>
<protein>
    <submittedName>
        <fullName evidence="3">Uncharacterized protein</fullName>
    </submittedName>
</protein>
<comment type="caution">
    <text evidence="3">The sequence shown here is derived from an EMBL/GenBank/DDBJ whole genome shotgun (WGS) entry which is preliminary data.</text>
</comment>
<dbReference type="AlphaFoldDB" id="A0A084G4J2"/>
<dbReference type="OrthoDB" id="5413827at2759"/>
<keyword evidence="2" id="KW-0812">Transmembrane</keyword>
<keyword evidence="4" id="KW-1185">Reference proteome</keyword>
<feature type="transmembrane region" description="Helical" evidence="2">
    <location>
        <begin position="394"/>
        <end position="417"/>
    </location>
</feature>
<feature type="region of interest" description="Disordered" evidence="1">
    <location>
        <begin position="106"/>
        <end position="133"/>
    </location>
</feature>
<evidence type="ECO:0000313" key="4">
    <source>
        <dbReference type="Proteomes" id="UP000028545"/>
    </source>
</evidence>
<keyword evidence="2" id="KW-1133">Transmembrane helix</keyword>
<dbReference type="GeneID" id="27725183"/>
<evidence type="ECO:0000313" key="3">
    <source>
        <dbReference type="EMBL" id="KEZ42254.1"/>
    </source>
</evidence>
<dbReference type="HOGENOM" id="CLU_607146_0_0_1"/>
<dbReference type="KEGG" id="sapo:SAPIO_CDS6111"/>
<dbReference type="RefSeq" id="XP_016642053.1">
    <property type="nucleotide sequence ID" value="XM_016788296.1"/>
</dbReference>
<dbReference type="VEuPathDB" id="FungiDB:SAPIO_CDS6111"/>
<evidence type="ECO:0000256" key="2">
    <source>
        <dbReference type="SAM" id="Phobius"/>
    </source>
</evidence>
<feature type="region of interest" description="Disordered" evidence="1">
    <location>
        <begin position="432"/>
        <end position="451"/>
    </location>
</feature>